<comment type="caution">
    <text evidence="10">The sequence shown here is derived from an EMBL/GenBank/DDBJ whole genome shotgun (WGS) entry which is preliminary data.</text>
</comment>
<keyword evidence="1 6" id="KW-0963">Cytoplasm</keyword>
<gene>
    <name evidence="6 10" type="primary">TSR3</name>
    <name evidence="10" type="ORF">OC846_001231</name>
</gene>
<dbReference type="PANTHER" id="PTHR20426">
    <property type="entry name" value="RIBOSOME BIOGENESIS PROTEIN TSR3 HOMOLOG"/>
    <property type="match status" value="1"/>
</dbReference>
<proteinExistence type="inferred from homology"/>
<dbReference type="Proteomes" id="UP001176517">
    <property type="component" value="Unassembled WGS sequence"/>
</dbReference>
<feature type="compositionally biased region" description="Gly residues" evidence="7">
    <location>
        <begin position="7"/>
        <end position="17"/>
    </location>
</feature>
<feature type="compositionally biased region" description="Basic and acidic residues" evidence="7">
    <location>
        <begin position="290"/>
        <end position="303"/>
    </location>
</feature>
<dbReference type="GO" id="GO:0106388">
    <property type="term" value="F:rRNA small subunit aminocarboxypropyltransferase activity"/>
    <property type="evidence" value="ECO:0007669"/>
    <property type="project" value="UniProtKB-EC"/>
</dbReference>
<feature type="domain" description="16S/18S rRNA aminocarboxypropyltransferase Tsr3 C-terminal" evidence="8">
    <location>
        <begin position="158"/>
        <end position="283"/>
    </location>
</feature>
<keyword evidence="5 6" id="KW-0949">S-adenosyl-L-methionine</keyword>
<dbReference type="InterPro" id="IPR007177">
    <property type="entry name" value="Tsr3_C"/>
</dbReference>
<evidence type="ECO:0000313" key="10">
    <source>
        <dbReference type="EMBL" id="KAK0556276.1"/>
    </source>
</evidence>
<dbReference type="EMBL" id="JAPDMZ010000017">
    <property type="protein sequence ID" value="KAK0556276.1"/>
    <property type="molecule type" value="Genomic_DNA"/>
</dbReference>
<feature type="compositionally biased region" description="Gly residues" evidence="7">
    <location>
        <begin position="27"/>
        <end position="39"/>
    </location>
</feature>
<keyword evidence="6" id="KW-0539">Nucleus</keyword>
<comment type="similarity">
    <text evidence="6">Belongs to the TDD superfamily. TSR3 family.</text>
</comment>
<protein>
    <recommendedName>
        <fullName evidence="6">18S rRNA aminocarboxypropyltransferase</fullName>
        <ecNumber evidence="6">2.5.1.157</ecNumber>
    </recommendedName>
</protein>
<keyword evidence="2 6" id="KW-0690">Ribosome biogenesis</keyword>
<evidence type="ECO:0000259" key="8">
    <source>
        <dbReference type="Pfam" id="PF04034"/>
    </source>
</evidence>
<feature type="binding site" evidence="6">
    <location>
        <position position="184"/>
    </location>
    <ligand>
        <name>S-adenosyl-L-methionine</name>
        <dbReference type="ChEBI" id="CHEBI:59789"/>
    </ligand>
</feature>
<comment type="subcellular location">
    <subcellularLocation>
        <location evidence="6">Cytoplasm</location>
    </subcellularLocation>
    <subcellularLocation>
        <location evidence="6">Nucleus</location>
    </subcellularLocation>
</comment>
<name>A0AAN6K012_9BASI</name>
<feature type="domain" description="RNase L inhibitor RLI-like possible metal-binding" evidence="9">
    <location>
        <begin position="121"/>
        <end position="154"/>
    </location>
</feature>
<dbReference type="InterPro" id="IPR007209">
    <property type="entry name" value="RNaseL-inhib-like_metal-bd_dom"/>
</dbReference>
<dbReference type="EC" id="2.5.1.157" evidence="6"/>
<feature type="compositionally biased region" description="Acidic residues" evidence="7">
    <location>
        <begin position="99"/>
        <end position="110"/>
    </location>
</feature>
<dbReference type="NCBIfam" id="NF002621">
    <property type="entry name" value="PRK02287.1"/>
    <property type="match status" value="1"/>
</dbReference>
<dbReference type="GO" id="GO:0000455">
    <property type="term" value="P:enzyme-directed rRNA pseudouridine synthesis"/>
    <property type="evidence" value="ECO:0007669"/>
    <property type="project" value="UniProtKB-UniRule"/>
</dbReference>
<feature type="region of interest" description="Disordered" evidence="7">
    <location>
        <begin position="290"/>
        <end position="349"/>
    </location>
</feature>
<dbReference type="GO" id="GO:0005634">
    <property type="term" value="C:nucleus"/>
    <property type="evidence" value="ECO:0007669"/>
    <property type="project" value="UniProtKB-SubCell"/>
</dbReference>
<comment type="catalytic activity">
    <reaction evidence="6">
        <text>N(1)-methylpseudouridine(1191) in yeast 18S rRNA + S-adenosyl-L-methionine = N(1)-methyl-N(3)-[(3S)-3-amino-3-carboxypropyl]pseudouridine(1191) in yeast 18S rRNA + S-methyl-5'-thioadenosine + H(+)</text>
        <dbReference type="Rhea" id="RHEA:63300"/>
        <dbReference type="Rhea" id="RHEA-COMP:13852"/>
        <dbReference type="Rhea" id="RHEA-COMP:16309"/>
        <dbReference type="ChEBI" id="CHEBI:15378"/>
        <dbReference type="ChEBI" id="CHEBI:17509"/>
        <dbReference type="ChEBI" id="CHEBI:59789"/>
        <dbReference type="ChEBI" id="CHEBI:74890"/>
        <dbReference type="ChEBI" id="CHEBI:146234"/>
    </reaction>
</comment>
<feature type="region of interest" description="Disordered" evidence="7">
    <location>
        <begin position="1"/>
        <end position="110"/>
    </location>
</feature>
<dbReference type="GO" id="GO:1904047">
    <property type="term" value="F:S-adenosyl-L-methionine binding"/>
    <property type="evidence" value="ECO:0007669"/>
    <property type="project" value="UniProtKB-UniRule"/>
</dbReference>
<evidence type="ECO:0000313" key="11">
    <source>
        <dbReference type="Proteomes" id="UP001176517"/>
    </source>
</evidence>
<evidence type="ECO:0000256" key="5">
    <source>
        <dbReference type="ARBA" id="ARBA00022691"/>
    </source>
</evidence>
<feature type="binding site" evidence="6">
    <location>
        <position position="207"/>
    </location>
    <ligand>
        <name>S-adenosyl-L-methionine</name>
        <dbReference type="ChEBI" id="CHEBI:59789"/>
    </ligand>
</feature>
<accession>A0AAN6K012</accession>
<feature type="binding site" evidence="6">
    <location>
        <position position="136"/>
    </location>
    <ligand>
        <name>S-adenosyl-L-methionine</name>
        <dbReference type="ChEBI" id="CHEBI:59789"/>
    </ligand>
</feature>
<evidence type="ECO:0000256" key="7">
    <source>
        <dbReference type="SAM" id="MobiDB-lite"/>
    </source>
</evidence>
<dbReference type="GO" id="GO:0030490">
    <property type="term" value="P:maturation of SSU-rRNA"/>
    <property type="evidence" value="ECO:0007669"/>
    <property type="project" value="TreeGrafter"/>
</dbReference>
<feature type="compositionally biased region" description="Acidic residues" evidence="7">
    <location>
        <begin position="60"/>
        <end position="80"/>
    </location>
</feature>
<evidence type="ECO:0000256" key="2">
    <source>
        <dbReference type="ARBA" id="ARBA00022517"/>
    </source>
</evidence>
<dbReference type="AlphaFoldDB" id="A0AAN6K012"/>
<dbReference type="Pfam" id="PF04068">
    <property type="entry name" value="Fer4_RLI"/>
    <property type="match status" value="1"/>
</dbReference>
<organism evidence="10 11">
    <name type="scientific">Tilletia horrida</name>
    <dbReference type="NCBI Taxonomy" id="155126"/>
    <lineage>
        <taxon>Eukaryota</taxon>
        <taxon>Fungi</taxon>
        <taxon>Dikarya</taxon>
        <taxon>Basidiomycota</taxon>
        <taxon>Ustilaginomycotina</taxon>
        <taxon>Exobasidiomycetes</taxon>
        <taxon>Tilletiales</taxon>
        <taxon>Tilletiaceae</taxon>
        <taxon>Tilletia</taxon>
    </lineage>
</organism>
<feature type="compositionally biased region" description="Acidic residues" evidence="7">
    <location>
        <begin position="316"/>
        <end position="341"/>
    </location>
</feature>
<reference evidence="10" key="1">
    <citation type="journal article" date="2023" name="PhytoFront">
        <title>Draft Genome Resources of Seven Strains of Tilletia horrida, Causal Agent of Kernel Smut of Rice.</title>
        <authorList>
            <person name="Khanal S."/>
            <person name="Antony Babu S."/>
            <person name="Zhou X.G."/>
        </authorList>
    </citation>
    <scope>NUCLEOTIDE SEQUENCE</scope>
    <source>
        <strain evidence="10">TX6</strain>
    </source>
</reference>
<evidence type="ECO:0000256" key="3">
    <source>
        <dbReference type="ARBA" id="ARBA00022552"/>
    </source>
</evidence>
<sequence>MGKPRGGRAGGSRGGSNAGSSKRGRGGSRGGGGGAGRGGFSRAQHFLEQDSWKPSSIVESDPENSADEEGSDGVSDDDGVQEAGSTGRSKKGKSRSRDEDDDVGEDEDEMDSVLAAQLELPLAQWDFGHCDPKRCSGRKLARLGLIRELRVGQRFRGIVLTPNATQTLSPADTPILAEHGLAVVECSWARLDEVPFGKIKSPHERLLPHLVATNPVNYGKSMKLNCVEALAAALYVTSHDPLADHLLSKFGWGLQFPIVNKGLLDRYRVCENAEQVLAVADELVQDEVERKQRDKLDRGRTGDDLLLFNPNRAPAEEEDEGESEDGSDDENDDDDDDDDDASDRNQGLLEDFGKVVRITSASEAAALLQESTTS</sequence>
<comment type="function">
    <text evidence="6">Aminocarboxypropyltransferase that catalyzes the aminocarboxypropyl transfer on pseudouridine at position 1191 (Psi1191) in 18S rRNA. It constitutes the last step in biosynthesis of the hypermodified N1-methyl-N3-(3-amino-3-carboxypropyl) pseudouridine (m1acp3-Psi) conserved in eukaryotic 18S rRNA.</text>
</comment>
<dbReference type="GO" id="GO:0005737">
    <property type="term" value="C:cytoplasm"/>
    <property type="evidence" value="ECO:0007669"/>
    <property type="project" value="UniProtKB-SubCell"/>
</dbReference>
<evidence type="ECO:0000256" key="1">
    <source>
        <dbReference type="ARBA" id="ARBA00022490"/>
    </source>
</evidence>
<keyword evidence="11" id="KW-1185">Reference proteome</keyword>
<evidence type="ECO:0000256" key="6">
    <source>
        <dbReference type="HAMAP-Rule" id="MF_03146"/>
    </source>
</evidence>
<dbReference type="Pfam" id="PF04034">
    <property type="entry name" value="Ribo_biogen_C"/>
    <property type="match status" value="1"/>
</dbReference>
<dbReference type="PANTHER" id="PTHR20426:SF0">
    <property type="entry name" value="18S RRNA AMINOCARBOXYPROPYLTRANSFERASE"/>
    <property type="match status" value="1"/>
</dbReference>
<comment type="caution">
    <text evidence="6">Lacks conserved residue(s) required for the propagation of feature annotation.</text>
</comment>
<dbReference type="HAMAP" id="MF_01116">
    <property type="entry name" value="TSR3"/>
    <property type="match status" value="1"/>
</dbReference>
<dbReference type="InterPro" id="IPR022968">
    <property type="entry name" value="Tsr3-like"/>
</dbReference>
<keyword evidence="3 6" id="KW-0698">rRNA processing</keyword>
<comment type="catalytic activity">
    <reaction evidence="6">
        <text>an N(1)-methylpseudouridine in rRNA + S-adenosyl-L-methionine = N(1)-methyl-N(3)-[(3S)-3-amino-3-carboxypropyl]pseudouridine in rRNA + S-methyl-5'-thioadenosine + H(+)</text>
        <dbReference type="Rhea" id="RHEA:63296"/>
        <dbReference type="Rhea" id="RHEA-COMP:11634"/>
        <dbReference type="Rhea" id="RHEA-COMP:16310"/>
        <dbReference type="ChEBI" id="CHEBI:15378"/>
        <dbReference type="ChEBI" id="CHEBI:17509"/>
        <dbReference type="ChEBI" id="CHEBI:59789"/>
        <dbReference type="ChEBI" id="CHEBI:74890"/>
        <dbReference type="ChEBI" id="CHEBI:146234"/>
        <dbReference type="EC" id="2.5.1.157"/>
    </reaction>
</comment>
<evidence type="ECO:0000259" key="9">
    <source>
        <dbReference type="Pfam" id="PF04068"/>
    </source>
</evidence>
<evidence type="ECO:0000256" key="4">
    <source>
        <dbReference type="ARBA" id="ARBA00022679"/>
    </source>
</evidence>
<keyword evidence="4 6" id="KW-0808">Transferase</keyword>